<dbReference type="InterPro" id="IPR036388">
    <property type="entry name" value="WH-like_DNA-bd_sf"/>
</dbReference>
<evidence type="ECO:0000313" key="9">
    <source>
        <dbReference type="EMBL" id="KAG8462626.1"/>
    </source>
</evidence>
<dbReference type="Pfam" id="PF04545">
    <property type="entry name" value="Sigma70_r4"/>
    <property type="match status" value="1"/>
</dbReference>
<evidence type="ECO:0000256" key="6">
    <source>
        <dbReference type="SAM" id="MobiDB-lite"/>
    </source>
</evidence>
<name>A0A8J5X765_DIALT</name>
<organism evidence="9 10">
    <name type="scientific">Diacronema lutheri</name>
    <name type="common">Unicellular marine alga</name>
    <name type="synonym">Monochrysis lutheri</name>
    <dbReference type="NCBI Taxonomy" id="2081491"/>
    <lineage>
        <taxon>Eukaryota</taxon>
        <taxon>Haptista</taxon>
        <taxon>Haptophyta</taxon>
        <taxon>Pavlovophyceae</taxon>
        <taxon>Pavlovales</taxon>
        <taxon>Pavlovaceae</taxon>
        <taxon>Diacronema</taxon>
    </lineage>
</organism>
<dbReference type="PANTHER" id="PTHR30603:SF47">
    <property type="entry name" value="RNA POLYMERASE SIGMA FACTOR SIGD, CHLOROPLASTIC"/>
    <property type="match status" value="1"/>
</dbReference>
<proteinExistence type="inferred from homology"/>
<feature type="domain" description="RNA polymerase sigma-70" evidence="7">
    <location>
        <begin position="367"/>
        <end position="380"/>
    </location>
</feature>
<dbReference type="InterPro" id="IPR000943">
    <property type="entry name" value="RNA_pol_sigma70"/>
</dbReference>
<dbReference type="InterPro" id="IPR013324">
    <property type="entry name" value="RNA_pol_sigma_r3/r4-like"/>
</dbReference>
<dbReference type="PANTHER" id="PTHR30603">
    <property type="entry name" value="RNA POLYMERASE SIGMA FACTOR RPO"/>
    <property type="match status" value="1"/>
</dbReference>
<dbReference type="Gene3D" id="1.10.10.10">
    <property type="entry name" value="Winged helix-like DNA-binding domain superfamily/Winged helix DNA-binding domain"/>
    <property type="match status" value="2"/>
</dbReference>
<keyword evidence="3" id="KW-0731">Sigma factor</keyword>
<dbReference type="PROSITE" id="PS00716">
    <property type="entry name" value="SIGMA70_2"/>
    <property type="match status" value="1"/>
</dbReference>
<keyword evidence="4" id="KW-0238">DNA-binding</keyword>
<evidence type="ECO:0000256" key="5">
    <source>
        <dbReference type="ARBA" id="ARBA00023163"/>
    </source>
</evidence>
<feature type="region of interest" description="Disordered" evidence="6">
    <location>
        <begin position="145"/>
        <end position="190"/>
    </location>
</feature>
<keyword evidence="5" id="KW-0804">Transcription</keyword>
<dbReference type="OMA" id="CEEWAST"/>
<evidence type="ECO:0000256" key="4">
    <source>
        <dbReference type="ARBA" id="ARBA00023125"/>
    </source>
</evidence>
<dbReference type="Gene3D" id="1.10.601.10">
    <property type="entry name" value="RNA Polymerase Primary Sigma Factor"/>
    <property type="match status" value="1"/>
</dbReference>
<evidence type="ECO:0000313" key="10">
    <source>
        <dbReference type="Proteomes" id="UP000751190"/>
    </source>
</evidence>
<dbReference type="InterPro" id="IPR009042">
    <property type="entry name" value="RNA_pol_sigma70_r1_2"/>
</dbReference>
<dbReference type="CDD" id="cd06171">
    <property type="entry name" value="Sigma70_r4"/>
    <property type="match status" value="1"/>
</dbReference>
<dbReference type="SUPFAM" id="SSF88659">
    <property type="entry name" value="Sigma3 and sigma4 domains of RNA polymerase sigma factors"/>
    <property type="match status" value="2"/>
</dbReference>
<sequence>MMTGGHSDGARRRRAAGGARGLAVALAIFAGARTATGYAAPFGARGPAGGAAGGAARAAAAPARGTVAAAAIGVAAPTRRGAGALTAVESLDLAYATGAAATSGARRAGRAASSPAPAASAQRPAARGVDAAALFGLDELSRGAVASTSTSRRRAGAAALPAPARSGRAPGGADADDFDDDDTNSASGDATDEHFAAHAAAQAAPTSGKAAGVDDGVRWYLNKISGRRLLAAAEEVELARSIQVLVAWEAVRDRLADARAAEAGALAREEAAARALAGGGAAAHAAAAGAAAGAAVGASALSTVLSGGETVSHAEWAEALGLHLPAFRAQLHKCVRHKEAMVSANLRLVVSIAKKYMYSQTALSMQDLIQEGSLGLIRAAEKFDPQRGFKFSTYATWWIRQAISRSIADQSRTIRLPVHIHELLGHFRRESAALLAELGRRPTDEELCARLGVTPAKLALLTRSVQEALSLETPIGKEKNDAEPSTLQKLIAASDAPPESLVENSCLRDDLEVLLCGVLSLRERDVLRLRYGLDDGCSRTLEEVGALMAVTRERVRQIEAKAMRKLRAPRHGFVLREYVESQD</sequence>
<feature type="compositionally biased region" description="Low complexity" evidence="6">
    <location>
        <begin position="145"/>
        <end position="173"/>
    </location>
</feature>
<evidence type="ECO:0000259" key="7">
    <source>
        <dbReference type="PROSITE" id="PS00715"/>
    </source>
</evidence>
<dbReference type="Pfam" id="PF04542">
    <property type="entry name" value="Sigma70_r2"/>
    <property type="match status" value="1"/>
</dbReference>
<accession>A0A8J5X765</accession>
<evidence type="ECO:0000259" key="8">
    <source>
        <dbReference type="PROSITE" id="PS00716"/>
    </source>
</evidence>
<dbReference type="OrthoDB" id="206108at2759"/>
<comment type="similarity">
    <text evidence="1">Belongs to the sigma-70 factor family.</text>
</comment>
<dbReference type="Pfam" id="PF00140">
    <property type="entry name" value="Sigma70_r1_2"/>
    <property type="match status" value="1"/>
</dbReference>
<dbReference type="Proteomes" id="UP000751190">
    <property type="component" value="Unassembled WGS sequence"/>
</dbReference>
<dbReference type="InterPro" id="IPR014284">
    <property type="entry name" value="RNA_pol_sigma-70_dom"/>
</dbReference>
<dbReference type="PRINTS" id="PR00046">
    <property type="entry name" value="SIGMA70FCT"/>
</dbReference>
<keyword evidence="10" id="KW-1185">Reference proteome</keyword>
<dbReference type="EMBL" id="JAGTXO010000019">
    <property type="protein sequence ID" value="KAG8462626.1"/>
    <property type="molecule type" value="Genomic_DNA"/>
</dbReference>
<evidence type="ECO:0000256" key="2">
    <source>
        <dbReference type="ARBA" id="ARBA00023015"/>
    </source>
</evidence>
<dbReference type="SUPFAM" id="SSF88946">
    <property type="entry name" value="Sigma2 domain of RNA polymerase sigma factors"/>
    <property type="match status" value="1"/>
</dbReference>
<dbReference type="InterPro" id="IPR007627">
    <property type="entry name" value="RNA_pol_sigma70_r2"/>
</dbReference>
<dbReference type="InterPro" id="IPR007624">
    <property type="entry name" value="RNA_pol_sigma70_r3"/>
</dbReference>
<feature type="region of interest" description="Disordered" evidence="6">
    <location>
        <begin position="104"/>
        <end position="125"/>
    </location>
</feature>
<dbReference type="InterPro" id="IPR013325">
    <property type="entry name" value="RNA_pol_sigma_r2"/>
</dbReference>
<gene>
    <name evidence="9" type="ORF">KFE25_004602</name>
</gene>
<dbReference type="InterPro" id="IPR050239">
    <property type="entry name" value="Sigma-70_RNA_pol_init_factors"/>
</dbReference>
<dbReference type="GO" id="GO:0016987">
    <property type="term" value="F:sigma factor activity"/>
    <property type="evidence" value="ECO:0007669"/>
    <property type="project" value="UniProtKB-KW"/>
</dbReference>
<dbReference type="PROSITE" id="PS00715">
    <property type="entry name" value="SIGMA70_1"/>
    <property type="match status" value="1"/>
</dbReference>
<comment type="caution">
    <text evidence="9">The sequence shown here is derived from an EMBL/GenBank/DDBJ whole genome shotgun (WGS) entry which is preliminary data.</text>
</comment>
<dbReference type="Pfam" id="PF04539">
    <property type="entry name" value="Sigma70_r3"/>
    <property type="match status" value="1"/>
</dbReference>
<dbReference type="NCBIfam" id="TIGR02937">
    <property type="entry name" value="sigma70-ECF"/>
    <property type="match status" value="1"/>
</dbReference>
<feature type="compositionally biased region" description="Acidic residues" evidence="6">
    <location>
        <begin position="174"/>
        <end position="183"/>
    </location>
</feature>
<reference evidence="9" key="1">
    <citation type="submission" date="2021-05" db="EMBL/GenBank/DDBJ databases">
        <title>The genome of the haptophyte Pavlova lutheri (Diacronema luteri, Pavlovales) - a model for lipid biosynthesis in eukaryotic algae.</title>
        <authorList>
            <person name="Hulatt C.J."/>
            <person name="Posewitz M.C."/>
        </authorList>
    </citation>
    <scope>NUCLEOTIDE SEQUENCE</scope>
    <source>
        <strain evidence="9">NIVA-4/92</strain>
    </source>
</reference>
<dbReference type="GO" id="GO:0003677">
    <property type="term" value="F:DNA binding"/>
    <property type="evidence" value="ECO:0007669"/>
    <property type="project" value="UniProtKB-KW"/>
</dbReference>
<dbReference type="GO" id="GO:0006352">
    <property type="term" value="P:DNA-templated transcription initiation"/>
    <property type="evidence" value="ECO:0007669"/>
    <property type="project" value="InterPro"/>
</dbReference>
<dbReference type="InterPro" id="IPR007630">
    <property type="entry name" value="RNA_pol_sigma70_r4"/>
</dbReference>
<dbReference type="AlphaFoldDB" id="A0A8J5X765"/>
<evidence type="ECO:0000256" key="1">
    <source>
        <dbReference type="ARBA" id="ARBA00007788"/>
    </source>
</evidence>
<keyword evidence="2" id="KW-0805">Transcription regulation</keyword>
<protein>
    <recommendedName>
        <fullName evidence="7 8">RNA polymerase sigma-70 domain-containing protein</fullName>
    </recommendedName>
</protein>
<evidence type="ECO:0000256" key="3">
    <source>
        <dbReference type="ARBA" id="ARBA00023082"/>
    </source>
</evidence>
<feature type="domain" description="RNA polymerase sigma-70" evidence="8">
    <location>
        <begin position="540"/>
        <end position="566"/>
    </location>
</feature>